<evidence type="ECO:0000313" key="4">
    <source>
        <dbReference type="EMBL" id="KRT82492.1"/>
    </source>
</evidence>
<dbReference type="Gene3D" id="3.90.550.10">
    <property type="entry name" value="Spore Coat Polysaccharide Biosynthesis Protein SpsA, Chain A"/>
    <property type="match status" value="1"/>
</dbReference>
<proteinExistence type="predicted"/>
<keyword evidence="5" id="KW-1185">Reference proteome</keyword>
<dbReference type="PANTHER" id="PTHR11675:SF43">
    <property type="entry name" value="POLYPEPTIDE N-ACETYLGALACTOSAMINYLTRANSFERASE 1"/>
    <property type="match status" value="1"/>
</dbReference>
<keyword evidence="2" id="KW-1133">Transmembrane helix</keyword>
<sequence length="340" mass="38953">MKIKFVKRTRIKLILLLVILGIVIIYFRLLFSGNFNTIKYTPDIQILENKIREYEERMIPNLGDNGEPAHLTGEDKEKGDEALRNVALNTVLSDRMPLTRSLKDCRNKKCKEFTYKPTLNTSVIIIFYNEILSVILRTVWSVILRSPLHLLKEIILVDDCSTNEDLKGLLQHYINTRLSNYDVKLIHLEHRMGLIRARLQGARLATGNVMVFLDAHCEATEGWLEPLLGRIEQERTAVLVPIIDVIEANTLAYSTNGDSFEVGGFSWSGHFTWIKVQDEDAKERLGPVRSPTMAGGLFAIDREYFWEVGSYDEQMDGWGGENLEMSFRIWQCGGRLETVT</sequence>
<evidence type="ECO:0000256" key="2">
    <source>
        <dbReference type="SAM" id="Phobius"/>
    </source>
</evidence>
<dbReference type="GO" id="GO:0006493">
    <property type="term" value="P:protein O-linked glycosylation"/>
    <property type="evidence" value="ECO:0007669"/>
    <property type="project" value="TreeGrafter"/>
</dbReference>
<reference evidence="4 5" key="1">
    <citation type="submission" date="2015-09" db="EMBL/GenBank/DDBJ databases">
        <title>Draft genome of the scarab beetle Oryctes borbonicus.</title>
        <authorList>
            <person name="Meyer J.M."/>
            <person name="Markov G.V."/>
            <person name="Baskaran P."/>
            <person name="Herrmann M."/>
            <person name="Sommer R.J."/>
            <person name="Roedelsperger C."/>
        </authorList>
    </citation>
    <scope>NUCLEOTIDE SEQUENCE [LARGE SCALE GENOMIC DNA]</scope>
    <source>
        <strain evidence="4">OB123</strain>
        <tissue evidence="4">Whole animal</tissue>
    </source>
</reference>
<protein>
    <recommendedName>
        <fullName evidence="3">Glycosyltransferase 2-like domain-containing protein</fullName>
    </recommendedName>
</protein>
<dbReference type="InterPro" id="IPR001173">
    <property type="entry name" value="Glyco_trans_2-like"/>
</dbReference>
<keyword evidence="2" id="KW-0472">Membrane</keyword>
<organism evidence="4 5">
    <name type="scientific">Oryctes borbonicus</name>
    <dbReference type="NCBI Taxonomy" id="1629725"/>
    <lineage>
        <taxon>Eukaryota</taxon>
        <taxon>Metazoa</taxon>
        <taxon>Ecdysozoa</taxon>
        <taxon>Arthropoda</taxon>
        <taxon>Hexapoda</taxon>
        <taxon>Insecta</taxon>
        <taxon>Pterygota</taxon>
        <taxon>Neoptera</taxon>
        <taxon>Endopterygota</taxon>
        <taxon>Coleoptera</taxon>
        <taxon>Polyphaga</taxon>
        <taxon>Scarabaeiformia</taxon>
        <taxon>Scarabaeidae</taxon>
        <taxon>Dynastinae</taxon>
        <taxon>Oryctes</taxon>
    </lineage>
</organism>
<keyword evidence="1" id="KW-1015">Disulfide bond</keyword>
<dbReference type="OrthoDB" id="416652at2759"/>
<comment type="caution">
    <text evidence="4">The sequence shown here is derived from an EMBL/GenBank/DDBJ whole genome shotgun (WGS) entry which is preliminary data.</text>
</comment>
<feature type="transmembrane region" description="Helical" evidence="2">
    <location>
        <begin position="12"/>
        <end position="31"/>
    </location>
</feature>
<dbReference type="EMBL" id="LJIG01009732">
    <property type="protein sequence ID" value="KRT82492.1"/>
    <property type="molecule type" value="Genomic_DNA"/>
</dbReference>
<gene>
    <name evidence="4" type="ORF">AMK59_3039</name>
</gene>
<evidence type="ECO:0000259" key="3">
    <source>
        <dbReference type="Pfam" id="PF00535"/>
    </source>
</evidence>
<keyword evidence="2" id="KW-0812">Transmembrane</keyword>
<name>A0A0T6B579_9SCAR</name>
<dbReference type="SUPFAM" id="SSF53448">
    <property type="entry name" value="Nucleotide-diphospho-sugar transferases"/>
    <property type="match status" value="1"/>
</dbReference>
<dbReference type="Pfam" id="PF00535">
    <property type="entry name" value="Glycos_transf_2"/>
    <property type="match status" value="1"/>
</dbReference>
<evidence type="ECO:0000256" key="1">
    <source>
        <dbReference type="ARBA" id="ARBA00023157"/>
    </source>
</evidence>
<dbReference type="GO" id="GO:0005794">
    <property type="term" value="C:Golgi apparatus"/>
    <property type="evidence" value="ECO:0007669"/>
    <property type="project" value="TreeGrafter"/>
</dbReference>
<dbReference type="PANTHER" id="PTHR11675">
    <property type="entry name" value="N-ACETYLGALACTOSAMINYLTRANSFERASE"/>
    <property type="match status" value="1"/>
</dbReference>
<accession>A0A0T6B579</accession>
<dbReference type="GO" id="GO:0004653">
    <property type="term" value="F:polypeptide N-acetylgalactosaminyltransferase activity"/>
    <property type="evidence" value="ECO:0007669"/>
    <property type="project" value="TreeGrafter"/>
</dbReference>
<dbReference type="AlphaFoldDB" id="A0A0T6B579"/>
<feature type="domain" description="Glycosyltransferase 2-like" evidence="3">
    <location>
        <begin position="122"/>
        <end position="308"/>
    </location>
</feature>
<dbReference type="InterPro" id="IPR029044">
    <property type="entry name" value="Nucleotide-diphossugar_trans"/>
</dbReference>
<dbReference type="Proteomes" id="UP000051574">
    <property type="component" value="Unassembled WGS sequence"/>
</dbReference>
<evidence type="ECO:0000313" key="5">
    <source>
        <dbReference type="Proteomes" id="UP000051574"/>
    </source>
</evidence>